<accession>A0ABT0ZZR6</accession>
<dbReference type="RefSeq" id="WP_252438731.1">
    <property type="nucleotide sequence ID" value="NZ_JAGSOV010000033.1"/>
</dbReference>
<feature type="transmembrane region" description="Helical" evidence="2">
    <location>
        <begin position="36"/>
        <end position="57"/>
    </location>
</feature>
<evidence type="ECO:0000256" key="1">
    <source>
        <dbReference type="SAM" id="MobiDB-lite"/>
    </source>
</evidence>
<evidence type="ECO:0000313" key="3">
    <source>
        <dbReference type="EMBL" id="MCO1656216.1"/>
    </source>
</evidence>
<feature type="region of interest" description="Disordered" evidence="1">
    <location>
        <begin position="1"/>
        <end position="32"/>
    </location>
</feature>
<comment type="caution">
    <text evidence="3">The sequence shown here is derived from an EMBL/GenBank/DDBJ whole genome shotgun (WGS) entry which is preliminary data.</text>
</comment>
<reference evidence="3" key="1">
    <citation type="submission" date="2021-04" db="EMBL/GenBank/DDBJ databases">
        <title>Pseudonocardia sp. nov., isolated from sandy soil of mangrove forest.</title>
        <authorList>
            <person name="Zan Z."/>
            <person name="Huang R."/>
            <person name="Liu W."/>
        </authorList>
    </citation>
    <scope>NUCLEOTIDE SEQUENCE</scope>
    <source>
        <strain evidence="3">S2-4</strain>
    </source>
</reference>
<proteinExistence type="predicted"/>
<dbReference type="EMBL" id="JAGSOV010000033">
    <property type="protein sequence ID" value="MCO1656216.1"/>
    <property type="molecule type" value="Genomic_DNA"/>
</dbReference>
<protein>
    <submittedName>
        <fullName evidence="3">Uncharacterized protein</fullName>
    </submittedName>
</protein>
<name>A0ABT0ZZR6_9PSEU</name>
<organism evidence="3 4">
    <name type="scientific">Pseudonocardia humida</name>
    <dbReference type="NCBI Taxonomy" id="2800819"/>
    <lineage>
        <taxon>Bacteria</taxon>
        <taxon>Bacillati</taxon>
        <taxon>Actinomycetota</taxon>
        <taxon>Actinomycetes</taxon>
        <taxon>Pseudonocardiales</taxon>
        <taxon>Pseudonocardiaceae</taxon>
        <taxon>Pseudonocardia</taxon>
    </lineage>
</organism>
<keyword evidence="2" id="KW-0472">Membrane</keyword>
<gene>
    <name evidence="3" type="ORF">KDL28_14240</name>
</gene>
<keyword evidence="2" id="KW-1133">Transmembrane helix</keyword>
<sequence>MSHRTAVPALPEETTMDPAPQTAPDPEPARRRRRRAAALGLIALPVVGSAFVLPAIANAQAGVAPAAFVSPGTDRPAGTDPDQAAVLAYLDAGYTYQDSLDLAAIWGLDLDPFGVKVEAGSFLERGVALKASPLADPTLDDGASDEQLVDLFFALGYTGEDAAVLAEQWELPLGEAKVAAGRELKVVGVLPFVDVPPVDEYVPAAGDDAALAAFFDTGHDYDDAVALAAHWGLGEPFEAKLKAGGLLRSGEALPSVPGVGD</sequence>
<evidence type="ECO:0000256" key="2">
    <source>
        <dbReference type="SAM" id="Phobius"/>
    </source>
</evidence>
<dbReference type="Proteomes" id="UP001165283">
    <property type="component" value="Unassembled WGS sequence"/>
</dbReference>
<keyword evidence="2" id="KW-0812">Transmembrane</keyword>
<keyword evidence="4" id="KW-1185">Reference proteome</keyword>
<evidence type="ECO:0000313" key="4">
    <source>
        <dbReference type="Proteomes" id="UP001165283"/>
    </source>
</evidence>